<feature type="compositionally biased region" description="Acidic residues" evidence="1">
    <location>
        <begin position="484"/>
        <end position="497"/>
    </location>
</feature>
<feature type="compositionally biased region" description="Basic and acidic residues" evidence="1">
    <location>
        <begin position="136"/>
        <end position="148"/>
    </location>
</feature>
<dbReference type="AlphaFoldDB" id="A0A0D1YUQ0"/>
<protein>
    <recommendedName>
        <fullName evidence="4">Zinc finger PHD-type domain-containing protein</fullName>
    </recommendedName>
</protein>
<gene>
    <name evidence="2" type="ORF">PV08_03265</name>
</gene>
<evidence type="ECO:0000256" key="1">
    <source>
        <dbReference type="SAM" id="MobiDB-lite"/>
    </source>
</evidence>
<dbReference type="Proteomes" id="UP000053328">
    <property type="component" value="Unassembled WGS sequence"/>
</dbReference>
<feature type="compositionally biased region" description="Basic and acidic residues" evidence="1">
    <location>
        <begin position="115"/>
        <end position="126"/>
    </location>
</feature>
<proteinExistence type="predicted"/>
<dbReference type="InterPro" id="IPR013083">
    <property type="entry name" value="Znf_RING/FYVE/PHD"/>
</dbReference>
<organism evidence="2 3">
    <name type="scientific">Exophiala spinifera</name>
    <dbReference type="NCBI Taxonomy" id="91928"/>
    <lineage>
        <taxon>Eukaryota</taxon>
        <taxon>Fungi</taxon>
        <taxon>Dikarya</taxon>
        <taxon>Ascomycota</taxon>
        <taxon>Pezizomycotina</taxon>
        <taxon>Eurotiomycetes</taxon>
        <taxon>Chaetothyriomycetidae</taxon>
        <taxon>Chaetothyriales</taxon>
        <taxon>Herpotrichiellaceae</taxon>
        <taxon>Exophiala</taxon>
    </lineage>
</organism>
<feature type="region of interest" description="Disordered" evidence="1">
    <location>
        <begin position="307"/>
        <end position="330"/>
    </location>
</feature>
<dbReference type="HOGENOM" id="CLU_554328_0_0_1"/>
<feature type="compositionally biased region" description="Acidic residues" evidence="1">
    <location>
        <begin position="358"/>
        <end position="378"/>
    </location>
</feature>
<evidence type="ECO:0000313" key="3">
    <source>
        <dbReference type="Proteomes" id="UP000053328"/>
    </source>
</evidence>
<dbReference type="OrthoDB" id="5411773at2759"/>
<evidence type="ECO:0008006" key="4">
    <source>
        <dbReference type="Google" id="ProtNLM"/>
    </source>
</evidence>
<feature type="region of interest" description="Disordered" evidence="1">
    <location>
        <begin position="456"/>
        <end position="505"/>
    </location>
</feature>
<name>A0A0D1YUQ0_9EURO</name>
<keyword evidence="3" id="KW-1185">Reference proteome</keyword>
<evidence type="ECO:0000313" key="2">
    <source>
        <dbReference type="EMBL" id="KIW18976.1"/>
    </source>
</evidence>
<dbReference type="Gene3D" id="3.30.40.10">
    <property type="entry name" value="Zinc/RING finger domain, C3HC4 (zinc finger)"/>
    <property type="match status" value="1"/>
</dbReference>
<feature type="region of interest" description="Disordered" evidence="1">
    <location>
        <begin position="115"/>
        <end position="148"/>
    </location>
</feature>
<dbReference type="EMBL" id="KN847493">
    <property type="protein sequence ID" value="KIW18976.1"/>
    <property type="molecule type" value="Genomic_DNA"/>
</dbReference>
<dbReference type="SUPFAM" id="SSF57903">
    <property type="entry name" value="FYVE/PHD zinc finger"/>
    <property type="match status" value="1"/>
</dbReference>
<dbReference type="GeneID" id="27330348"/>
<reference evidence="2 3" key="1">
    <citation type="submission" date="2015-01" db="EMBL/GenBank/DDBJ databases">
        <title>The Genome Sequence of Exophiala spinifera CBS89968.</title>
        <authorList>
            <consortium name="The Broad Institute Genomics Platform"/>
            <person name="Cuomo C."/>
            <person name="de Hoog S."/>
            <person name="Gorbushina A."/>
            <person name="Stielow B."/>
            <person name="Teixiera M."/>
            <person name="Abouelleil A."/>
            <person name="Chapman S.B."/>
            <person name="Priest M."/>
            <person name="Young S.K."/>
            <person name="Wortman J."/>
            <person name="Nusbaum C."/>
            <person name="Birren B."/>
        </authorList>
    </citation>
    <scope>NUCLEOTIDE SEQUENCE [LARGE SCALE GENOMIC DNA]</scope>
    <source>
        <strain evidence="2 3">CBS 89968</strain>
    </source>
</reference>
<dbReference type="RefSeq" id="XP_016239192.1">
    <property type="nucleotide sequence ID" value="XM_016377622.1"/>
</dbReference>
<feature type="region of interest" description="Disordered" evidence="1">
    <location>
        <begin position="354"/>
        <end position="385"/>
    </location>
</feature>
<sequence>MSLLPPPGVYRRGRYSDSVYLCGGSSAKSFSGRLLEEHRISEAHIRNFVWWSNSSLFHKLNKLPLASSHLPGGYETESQLALPEEKEEYGTLDYNPLSSSAEEAMSRDRVVHEVEPTVEMKKDPSRPDFNLPSKLDTPDGRSTDGRSADILHKQNDSDRVCHRCSTACADLTYIIQHENNLASMTDDVGNDMQKVPPNTGCLCLDCIQLMMERKPACENKQEISPYNMDGACEREKILEAAEKLHPPLTEKEIFFNYLPEAPTLEPGEGSNSVKGVRLRRQKQYEIVRIQQQLEEMDHAHIVQSLYREDSEADDSQSEDGKPDLRLVPPVPYEPYRHRYRKQGLEWKNRLDHLREQETEPQTEEETGQSSECDGESDPESGANKLIPSEEIRPTCWCLQTLYHEKMIRCSSVACPYGFIHLRCSDLEELPKPIEEYVCPRCTKCAFEGAGSTLEEGSISRSSTVGSIVGTPRGYEASISTNEQSSDDEGLDQDDAENDDHVPQVSGWVAVNM</sequence>
<accession>A0A0D1YUQ0</accession>
<dbReference type="InterPro" id="IPR011011">
    <property type="entry name" value="Znf_FYVE_PHD"/>
</dbReference>
<dbReference type="VEuPathDB" id="FungiDB:PV08_03265"/>